<accession>A0ACC2X3L3</accession>
<comment type="caution">
    <text evidence="1">The sequence shown here is derived from an EMBL/GenBank/DDBJ whole genome shotgun (WGS) entry which is preliminary data.</text>
</comment>
<reference evidence="1" key="1">
    <citation type="submission" date="2023-04" db="EMBL/GenBank/DDBJ databases">
        <title>Draft Genome sequencing of Naganishia species isolated from polar environments using Oxford Nanopore Technology.</title>
        <authorList>
            <person name="Leo P."/>
            <person name="Venkateswaran K."/>
        </authorList>
    </citation>
    <scope>NUCLEOTIDE SEQUENCE</scope>
    <source>
        <strain evidence="1">MNA-CCFEE 5262</strain>
    </source>
</reference>
<name>A0ACC2X3L3_9TREE</name>
<dbReference type="Proteomes" id="UP001230649">
    <property type="component" value="Unassembled WGS sequence"/>
</dbReference>
<protein>
    <submittedName>
        <fullName evidence="1">Uncharacterized protein</fullName>
    </submittedName>
</protein>
<evidence type="ECO:0000313" key="2">
    <source>
        <dbReference type="Proteomes" id="UP001230649"/>
    </source>
</evidence>
<keyword evidence="2" id="KW-1185">Reference proteome</keyword>
<proteinExistence type="predicted"/>
<gene>
    <name evidence="1" type="ORF">QFC20_000256</name>
</gene>
<sequence>MPHADTALVPDDITTKREFYEHVEMGITALTEGQTYWVSNLANASALLYHSFLGCSLYGMREDGEPVVNWTGAFLPLNEERLKLMTER</sequence>
<dbReference type="EMBL" id="JASBWS010000001">
    <property type="protein sequence ID" value="KAJ9117975.1"/>
    <property type="molecule type" value="Genomic_DNA"/>
</dbReference>
<organism evidence="1 2">
    <name type="scientific">Naganishia adeliensis</name>
    <dbReference type="NCBI Taxonomy" id="92952"/>
    <lineage>
        <taxon>Eukaryota</taxon>
        <taxon>Fungi</taxon>
        <taxon>Dikarya</taxon>
        <taxon>Basidiomycota</taxon>
        <taxon>Agaricomycotina</taxon>
        <taxon>Tremellomycetes</taxon>
        <taxon>Filobasidiales</taxon>
        <taxon>Filobasidiaceae</taxon>
        <taxon>Naganishia</taxon>
    </lineage>
</organism>
<evidence type="ECO:0000313" key="1">
    <source>
        <dbReference type="EMBL" id="KAJ9117975.1"/>
    </source>
</evidence>